<gene>
    <name evidence="1" type="primary">anmK</name>
    <name evidence="2" type="ORF">BC6307_17255</name>
</gene>
<comment type="similarity">
    <text evidence="1">Belongs to the anhydro-N-acetylmuramic acid kinase family.</text>
</comment>
<comment type="pathway">
    <text evidence="1">Cell wall biogenesis; peptidoglycan recycling.</text>
</comment>
<dbReference type="SUPFAM" id="SSF53067">
    <property type="entry name" value="Actin-like ATPase domain"/>
    <property type="match status" value="1"/>
</dbReference>
<comment type="pathway">
    <text evidence="1">Amino-sugar metabolism; 1,6-anhydro-N-acetylmuramate degradation.</text>
</comment>
<dbReference type="GO" id="GO:0009254">
    <property type="term" value="P:peptidoglycan turnover"/>
    <property type="evidence" value="ECO:0007669"/>
    <property type="project" value="UniProtKB-UniRule"/>
</dbReference>
<dbReference type="PANTHER" id="PTHR30605">
    <property type="entry name" value="ANHYDRO-N-ACETYLMURAMIC ACID KINASE"/>
    <property type="match status" value="1"/>
</dbReference>
<dbReference type="GO" id="GO:0097175">
    <property type="term" value="P:1,6-anhydro-N-acetyl-beta-muramic acid catabolic process"/>
    <property type="evidence" value="ECO:0007669"/>
    <property type="project" value="UniProtKB-UniRule"/>
</dbReference>
<dbReference type="GO" id="GO:0005524">
    <property type="term" value="F:ATP binding"/>
    <property type="evidence" value="ECO:0007669"/>
    <property type="project" value="UniProtKB-UniRule"/>
</dbReference>
<keyword evidence="1" id="KW-0067">ATP-binding</keyword>
<evidence type="ECO:0000256" key="1">
    <source>
        <dbReference type="HAMAP-Rule" id="MF_01270"/>
    </source>
</evidence>
<keyword evidence="1 2" id="KW-0418">Kinase</keyword>
<dbReference type="GO" id="GO:0006040">
    <property type="term" value="P:amino sugar metabolic process"/>
    <property type="evidence" value="ECO:0007669"/>
    <property type="project" value="InterPro"/>
</dbReference>
<dbReference type="PANTHER" id="PTHR30605:SF0">
    <property type="entry name" value="ANHYDRO-N-ACETYLMURAMIC ACID KINASE"/>
    <property type="match status" value="1"/>
</dbReference>
<dbReference type="UniPathway" id="UPA00544"/>
<name>A0A223KTV2_9BACI</name>
<dbReference type="Proteomes" id="UP000215224">
    <property type="component" value="Chromosome"/>
</dbReference>
<dbReference type="InterPro" id="IPR043129">
    <property type="entry name" value="ATPase_NBD"/>
</dbReference>
<dbReference type="GO" id="GO:0016301">
    <property type="term" value="F:kinase activity"/>
    <property type="evidence" value="ECO:0007669"/>
    <property type="project" value="UniProtKB-KW"/>
</dbReference>
<proteinExistence type="inferred from homology"/>
<dbReference type="Gene3D" id="3.30.420.40">
    <property type="match status" value="2"/>
</dbReference>
<dbReference type="HAMAP" id="MF_01270">
    <property type="entry name" value="AnhMurNAc_kinase"/>
    <property type="match status" value="1"/>
</dbReference>
<dbReference type="InterPro" id="IPR005338">
    <property type="entry name" value="Anhydro_N_Ac-Mur_kinase"/>
</dbReference>
<reference evidence="2 3" key="1">
    <citation type="submission" date="2016-12" db="EMBL/GenBank/DDBJ databases">
        <title>The whole genome sequencing and assembly of Bacillus cohnii DSM 6307T strain.</title>
        <authorList>
            <person name="Lee Y.-J."/>
            <person name="Yi H."/>
            <person name="Bahn Y.-S."/>
            <person name="Kim J.F."/>
            <person name="Lee D.-W."/>
        </authorList>
    </citation>
    <scope>NUCLEOTIDE SEQUENCE [LARGE SCALE GENOMIC DNA]</scope>
    <source>
        <strain evidence="2 3">DSM 6307</strain>
    </source>
</reference>
<evidence type="ECO:0000313" key="2">
    <source>
        <dbReference type="EMBL" id="AST92909.1"/>
    </source>
</evidence>
<dbReference type="RefSeq" id="WP_066420998.1">
    <property type="nucleotide sequence ID" value="NZ_CP018866.1"/>
</dbReference>
<comment type="catalytic activity">
    <reaction evidence="1">
        <text>1,6-anhydro-N-acetyl-beta-muramate + ATP + H2O = N-acetyl-D-muramate 6-phosphate + ADP + H(+)</text>
        <dbReference type="Rhea" id="RHEA:24952"/>
        <dbReference type="ChEBI" id="CHEBI:15377"/>
        <dbReference type="ChEBI" id="CHEBI:15378"/>
        <dbReference type="ChEBI" id="CHEBI:30616"/>
        <dbReference type="ChEBI" id="CHEBI:58690"/>
        <dbReference type="ChEBI" id="CHEBI:58722"/>
        <dbReference type="ChEBI" id="CHEBI:456216"/>
        <dbReference type="EC" id="2.7.1.170"/>
    </reaction>
</comment>
<evidence type="ECO:0000313" key="3">
    <source>
        <dbReference type="Proteomes" id="UP000215224"/>
    </source>
</evidence>
<dbReference type="EMBL" id="CP018866">
    <property type="protein sequence ID" value="AST92909.1"/>
    <property type="molecule type" value="Genomic_DNA"/>
</dbReference>
<dbReference type="UniPathway" id="UPA00343"/>
<accession>A0A223KTV2</accession>
<organism evidence="2 3">
    <name type="scientific">Sutcliffiella cohnii</name>
    <dbReference type="NCBI Taxonomy" id="33932"/>
    <lineage>
        <taxon>Bacteria</taxon>
        <taxon>Bacillati</taxon>
        <taxon>Bacillota</taxon>
        <taxon>Bacilli</taxon>
        <taxon>Bacillales</taxon>
        <taxon>Bacillaceae</taxon>
        <taxon>Sutcliffiella</taxon>
    </lineage>
</organism>
<feature type="binding site" evidence="1">
    <location>
        <begin position="22"/>
        <end position="29"/>
    </location>
    <ligand>
        <name>ATP</name>
        <dbReference type="ChEBI" id="CHEBI:30616"/>
    </ligand>
</feature>
<keyword evidence="1" id="KW-0547">Nucleotide-binding</keyword>
<dbReference type="KEGG" id="bcoh:BC6307_17255"/>
<dbReference type="EC" id="2.7.1.170" evidence="1"/>
<dbReference type="NCBIfam" id="NF007142">
    <property type="entry name" value="PRK09585.2-1"/>
    <property type="match status" value="1"/>
</dbReference>
<dbReference type="NCBIfam" id="NF007148">
    <property type="entry name" value="PRK09585.3-2"/>
    <property type="match status" value="1"/>
</dbReference>
<dbReference type="AlphaFoldDB" id="A0A223KTV2"/>
<sequence length="389" mass="42456">MIPSLQKLWTKNEKIGIGLMSGTSVDGVDVAVIKVSGNGLSTKYSLLAFDTIPFPEKLTERIFNQFNPQTSSVDVLCSINFELGTIFKDAAEKVVEASELRKEDIDFIGSHGQTFYHIPKEKEGLLRSTLQLGEASILAQHFQCPVVSDFRVRDIAAGGEGAPLVPYIDYLMFGQQEKNIALQNIGGIGNVTFLPKGLEKEHVIAFDTGPGNMVIDEAVKILTGGKLQFDNEGEIAKKGTPNKETVARLLENPYFSYNIPKSTGRERFGAQYTRELVSQLREQQLSIEDIIATVTMFTAASIIDQYKRFIPQGIDELIVSGGGAYNKTLLKYLSESFCVKTQEDIGFSSDAKEAIAFALLANETLSGNANNLPVATGANESVVLGKIII</sequence>
<dbReference type="Pfam" id="PF03702">
    <property type="entry name" value="AnmK"/>
    <property type="match status" value="1"/>
</dbReference>
<dbReference type="GO" id="GO:0016773">
    <property type="term" value="F:phosphotransferase activity, alcohol group as acceptor"/>
    <property type="evidence" value="ECO:0007669"/>
    <property type="project" value="UniProtKB-UniRule"/>
</dbReference>
<dbReference type="STRING" id="1314751.GCA_001591425_04608"/>
<comment type="function">
    <text evidence="1">Catalyzes the specific phosphorylation of 1,6-anhydro-N-acetylmuramic acid (anhMurNAc) with the simultaneous cleavage of the 1,6-anhydro ring, generating MurNAc-6-P. Is required for the utilization of anhMurNAc either imported from the medium or derived from its own cell wall murein, and thus plays a role in cell wall recycling.</text>
</comment>
<keyword evidence="1" id="KW-0119">Carbohydrate metabolism</keyword>
<dbReference type="CDD" id="cd24050">
    <property type="entry name" value="ASKHA_NBD_ANMK"/>
    <property type="match status" value="1"/>
</dbReference>
<protein>
    <recommendedName>
        <fullName evidence="1">Anhydro-N-acetylmuramic acid kinase</fullName>
        <ecNumber evidence="1">2.7.1.170</ecNumber>
    </recommendedName>
    <alternativeName>
        <fullName evidence="1">AnhMurNAc kinase</fullName>
    </alternativeName>
</protein>
<keyword evidence="3" id="KW-1185">Reference proteome</keyword>
<keyword evidence="1" id="KW-0808">Transferase</keyword>